<comment type="caution">
    <text evidence="6">The sequence shown here is derived from an EMBL/GenBank/DDBJ whole genome shotgun (WGS) entry which is preliminary data.</text>
</comment>
<dbReference type="SUPFAM" id="SSF53850">
    <property type="entry name" value="Periplasmic binding protein-like II"/>
    <property type="match status" value="1"/>
</dbReference>
<comment type="similarity">
    <text evidence="1">Belongs to the LysR transcriptional regulatory family.</text>
</comment>
<evidence type="ECO:0000256" key="1">
    <source>
        <dbReference type="ARBA" id="ARBA00009437"/>
    </source>
</evidence>
<dbReference type="PANTHER" id="PTHR30537:SF74">
    <property type="entry name" value="HTH-TYPE TRANSCRIPTIONAL REGULATOR TRPI"/>
    <property type="match status" value="1"/>
</dbReference>
<feature type="domain" description="HTH lysR-type" evidence="5">
    <location>
        <begin position="6"/>
        <end position="63"/>
    </location>
</feature>
<gene>
    <name evidence="6" type="ORF">SAMN06265374_0390</name>
</gene>
<dbReference type="SUPFAM" id="SSF46785">
    <property type="entry name" value="Winged helix' DNA-binding domain"/>
    <property type="match status" value="1"/>
</dbReference>
<organism evidence="6 7">
    <name type="scientific">Roseibium denhamense</name>
    <dbReference type="NCBI Taxonomy" id="76305"/>
    <lineage>
        <taxon>Bacteria</taxon>
        <taxon>Pseudomonadati</taxon>
        <taxon>Pseudomonadota</taxon>
        <taxon>Alphaproteobacteria</taxon>
        <taxon>Hyphomicrobiales</taxon>
        <taxon>Stappiaceae</taxon>
        <taxon>Roseibium</taxon>
    </lineage>
</organism>
<evidence type="ECO:0000259" key="5">
    <source>
        <dbReference type="PROSITE" id="PS50931"/>
    </source>
</evidence>
<dbReference type="Pfam" id="PF00126">
    <property type="entry name" value="HTH_1"/>
    <property type="match status" value="1"/>
</dbReference>
<dbReference type="InterPro" id="IPR058163">
    <property type="entry name" value="LysR-type_TF_proteobact-type"/>
</dbReference>
<sequence length="294" mass="33039">MRLKMPPLNTLPAFEATARLGSMSAAAEELGRTHGAISKQIAHLNEQAGAALFRREGVRVVLTQEGEAFAAAVRPAMAQISHAWKDLKNRSGSPVLEIGISATFAMRWLMPRLPRFYKRYPEAQVNFRMTGRQWLPEEEMDATLTWDRLRWGFEERSDIDILGDVAFGIVVSPALEVEIRGNELRVPTRCVQELPGAVWEAYEKMTCRSVRAERTLAYPHTFLVIEAALAGFGAALVERRLVEEELADKRLLAPFGFFRIVNGFGAIRSKRSRTRSLANAFVDWVREEAALTPL</sequence>
<dbReference type="RefSeq" id="WP_155191307.1">
    <property type="nucleotide sequence ID" value="NZ_BAAAEA010000001.1"/>
</dbReference>
<evidence type="ECO:0000256" key="3">
    <source>
        <dbReference type="ARBA" id="ARBA00023125"/>
    </source>
</evidence>
<evidence type="ECO:0000313" key="6">
    <source>
        <dbReference type="EMBL" id="SMP01707.1"/>
    </source>
</evidence>
<dbReference type="EMBL" id="FXTT01000001">
    <property type="protein sequence ID" value="SMP01707.1"/>
    <property type="molecule type" value="Genomic_DNA"/>
</dbReference>
<keyword evidence="2" id="KW-0805">Transcription regulation</keyword>
<evidence type="ECO:0000256" key="4">
    <source>
        <dbReference type="ARBA" id="ARBA00023163"/>
    </source>
</evidence>
<reference evidence="6 7" key="1">
    <citation type="submission" date="2017-05" db="EMBL/GenBank/DDBJ databases">
        <authorList>
            <person name="Varghese N."/>
            <person name="Submissions S."/>
        </authorList>
    </citation>
    <scope>NUCLEOTIDE SEQUENCE [LARGE SCALE GENOMIC DNA]</scope>
    <source>
        <strain evidence="6 7">DSM 15949</strain>
    </source>
</reference>
<evidence type="ECO:0000313" key="7">
    <source>
        <dbReference type="Proteomes" id="UP001157914"/>
    </source>
</evidence>
<keyword evidence="3" id="KW-0238">DNA-binding</keyword>
<keyword evidence="4" id="KW-0804">Transcription</keyword>
<keyword evidence="7" id="KW-1185">Reference proteome</keyword>
<accession>A0ABY1N6X7</accession>
<dbReference type="InterPro" id="IPR036388">
    <property type="entry name" value="WH-like_DNA-bd_sf"/>
</dbReference>
<proteinExistence type="inferred from homology"/>
<dbReference type="InterPro" id="IPR036390">
    <property type="entry name" value="WH_DNA-bd_sf"/>
</dbReference>
<dbReference type="Gene3D" id="1.10.10.10">
    <property type="entry name" value="Winged helix-like DNA-binding domain superfamily/Winged helix DNA-binding domain"/>
    <property type="match status" value="1"/>
</dbReference>
<name>A0ABY1N6X7_9HYPH</name>
<dbReference type="InterPro" id="IPR005119">
    <property type="entry name" value="LysR_subst-bd"/>
</dbReference>
<dbReference type="Gene3D" id="3.40.190.10">
    <property type="entry name" value="Periplasmic binding protein-like II"/>
    <property type="match status" value="2"/>
</dbReference>
<dbReference type="PANTHER" id="PTHR30537">
    <property type="entry name" value="HTH-TYPE TRANSCRIPTIONAL REGULATOR"/>
    <property type="match status" value="1"/>
</dbReference>
<dbReference type="Pfam" id="PF03466">
    <property type="entry name" value="LysR_substrate"/>
    <property type="match status" value="1"/>
</dbReference>
<dbReference type="InterPro" id="IPR000847">
    <property type="entry name" value="LysR_HTH_N"/>
</dbReference>
<protein>
    <submittedName>
        <fullName evidence="6">Transcriptional regulator, LysR family</fullName>
    </submittedName>
</protein>
<dbReference type="PROSITE" id="PS50931">
    <property type="entry name" value="HTH_LYSR"/>
    <property type="match status" value="1"/>
</dbReference>
<dbReference type="Proteomes" id="UP001157914">
    <property type="component" value="Unassembled WGS sequence"/>
</dbReference>
<evidence type="ECO:0000256" key="2">
    <source>
        <dbReference type="ARBA" id="ARBA00023015"/>
    </source>
</evidence>